<proteinExistence type="predicted"/>
<dbReference type="AlphaFoldDB" id="A0A5N6DGK9"/>
<protein>
    <submittedName>
        <fullName evidence="2">Uncharacterized protein</fullName>
    </submittedName>
</protein>
<gene>
    <name evidence="2" type="ORF">BDV34DRAFT_226678</name>
</gene>
<accession>A0A5N6DGK9</accession>
<name>A0A5N6DGK9_ASPPA</name>
<evidence type="ECO:0000313" key="3">
    <source>
        <dbReference type="Proteomes" id="UP000326532"/>
    </source>
</evidence>
<dbReference type="EMBL" id="ML734983">
    <property type="protein sequence ID" value="KAB8204119.1"/>
    <property type="molecule type" value="Genomic_DNA"/>
</dbReference>
<evidence type="ECO:0000313" key="2">
    <source>
        <dbReference type="EMBL" id="KAB8204119.1"/>
    </source>
</evidence>
<evidence type="ECO:0000256" key="1">
    <source>
        <dbReference type="SAM" id="MobiDB-lite"/>
    </source>
</evidence>
<dbReference type="Proteomes" id="UP000326532">
    <property type="component" value="Unassembled WGS sequence"/>
</dbReference>
<feature type="region of interest" description="Disordered" evidence="1">
    <location>
        <begin position="1"/>
        <end position="20"/>
    </location>
</feature>
<organism evidence="2 3">
    <name type="scientific">Aspergillus parasiticus</name>
    <dbReference type="NCBI Taxonomy" id="5067"/>
    <lineage>
        <taxon>Eukaryota</taxon>
        <taxon>Fungi</taxon>
        <taxon>Dikarya</taxon>
        <taxon>Ascomycota</taxon>
        <taxon>Pezizomycotina</taxon>
        <taxon>Eurotiomycetes</taxon>
        <taxon>Eurotiomycetidae</taxon>
        <taxon>Eurotiales</taxon>
        <taxon>Aspergillaceae</taxon>
        <taxon>Aspergillus</taxon>
        <taxon>Aspergillus subgen. Circumdati</taxon>
    </lineage>
</organism>
<reference evidence="2 3" key="1">
    <citation type="submission" date="2019-04" db="EMBL/GenBank/DDBJ databases">
        <title>Fungal friends and foes A comparative genomics study of 23 Aspergillus species from section Flavi.</title>
        <authorList>
            <consortium name="DOE Joint Genome Institute"/>
            <person name="Kjaerbolling I."/>
            <person name="Vesth T.C."/>
            <person name="Frisvad J.C."/>
            <person name="Nybo J.L."/>
            <person name="Theobald S."/>
            <person name="Kildgaard S."/>
            <person name="Petersen T.I."/>
            <person name="Kuo A."/>
            <person name="Sato A."/>
            <person name="Lyhne E.K."/>
            <person name="Kogle M.E."/>
            <person name="Wiebenga A."/>
            <person name="Kun R.S."/>
            <person name="Lubbers R.J."/>
            <person name="Makela M.R."/>
            <person name="Barry K."/>
            <person name="Chovatia M."/>
            <person name="Clum A."/>
            <person name="Daum C."/>
            <person name="Haridas S."/>
            <person name="He G."/>
            <person name="LaButti K."/>
            <person name="Lipzen A."/>
            <person name="Mondo S."/>
            <person name="Pangilinan J."/>
            <person name="Riley R."/>
            <person name="Salamov A."/>
            <person name="Simmons B.A."/>
            <person name="Magnuson J.K."/>
            <person name="Henrissat B."/>
            <person name="Mortensen U.H."/>
            <person name="Larsen T.O."/>
            <person name="De vries R.P."/>
            <person name="Grigoriev I.V."/>
            <person name="Machida M."/>
            <person name="Baker S.E."/>
            <person name="Andersen M.R."/>
        </authorList>
    </citation>
    <scope>NUCLEOTIDE SEQUENCE [LARGE SCALE GENOMIC DNA]</scope>
    <source>
        <strain evidence="2 3">CBS 117618</strain>
    </source>
</reference>
<sequence>MTITDGAPNEENKSLSPLGTDNDVIRSVIADAVNALKTHQPIPYSPDAVSYTISQIGDDQNSKAFLDGLKNNPVPDNVLYVSYISLDSQFADFKNNLDDLDNYLYNLFGKMLNIP</sequence>
<keyword evidence="3" id="KW-1185">Reference proteome</keyword>
<dbReference type="VEuPathDB" id="FungiDB:BDV34DRAFT_226678"/>